<organism evidence="1 2">
    <name type="scientific">Diversispora eburnea</name>
    <dbReference type="NCBI Taxonomy" id="1213867"/>
    <lineage>
        <taxon>Eukaryota</taxon>
        <taxon>Fungi</taxon>
        <taxon>Fungi incertae sedis</taxon>
        <taxon>Mucoromycota</taxon>
        <taxon>Glomeromycotina</taxon>
        <taxon>Glomeromycetes</taxon>
        <taxon>Diversisporales</taxon>
        <taxon>Diversisporaceae</taxon>
        <taxon>Diversispora</taxon>
    </lineage>
</organism>
<evidence type="ECO:0000313" key="1">
    <source>
        <dbReference type="EMBL" id="CAG8451882.1"/>
    </source>
</evidence>
<keyword evidence="2" id="KW-1185">Reference proteome</keyword>
<accession>A0A9N8VIT0</accession>
<comment type="caution">
    <text evidence="1">The sequence shown here is derived from an EMBL/GenBank/DDBJ whole genome shotgun (WGS) entry which is preliminary data.</text>
</comment>
<protein>
    <submittedName>
        <fullName evidence="1">11802_t:CDS:1</fullName>
    </submittedName>
</protein>
<sequence>MEKKHSNKKGDAIQSVIAYEVQHLKGEKSEDYVNQIGNNEYDNEKPTITLELQGHKDTFFEEDSLLQEDLCAIVNCKFDNSGNGKMARIITIH</sequence>
<name>A0A9N8VIT0_9GLOM</name>
<reference evidence="1" key="1">
    <citation type="submission" date="2021-06" db="EMBL/GenBank/DDBJ databases">
        <authorList>
            <person name="Kallberg Y."/>
            <person name="Tangrot J."/>
            <person name="Rosling A."/>
        </authorList>
    </citation>
    <scope>NUCLEOTIDE SEQUENCE</scope>
    <source>
        <strain evidence="1">AZ414A</strain>
    </source>
</reference>
<dbReference type="EMBL" id="CAJVPK010000114">
    <property type="protein sequence ID" value="CAG8451882.1"/>
    <property type="molecule type" value="Genomic_DNA"/>
</dbReference>
<proteinExistence type="predicted"/>
<dbReference type="Proteomes" id="UP000789706">
    <property type="component" value="Unassembled WGS sequence"/>
</dbReference>
<gene>
    <name evidence="1" type="ORF">DEBURN_LOCUS2186</name>
</gene>
<evidence type="ECO:0000313" key="2">
    <source>
        <dbReference type="Proteomes" id="UP000789706"/>
    </source>
</evidence>
<dbReference type="AlphaFoldDB" id="A0A9N8VIT0"/>